<dbReference type="KEGG" id="npv:OHM77_04530"/>
<proteinExistence type="predicted"/>
<feature type="signal peptide" evidence="1">
    <location>
        <begin position="1"/>
        <end position="20"/>
    </location>
</feature>
<evidence type="ECO:0000313" key="2">
    <source>
        <dbReference type="EMBL" id="WIM06538.1"/>
    </source>
</evidence>
<name>A0AA49IZ44_9PROT</name>
<dbReference type="PROSITE" id="PS51257">
    <property type="entry name" value="PROKAR_LIPOPROTEIN"/>
    <property type="match status" value="1"/>
</dbReference>
<evidence type="ECO:0000256" key="1">
    <source>
        <dbReference type="SAM" id="SignalP"/>
    </source>
</evidence>
<dbReference type="Proteomes" id="UP001234916">
    <property type="component" value="Chromosome"/>
</dbReference>
<sequence>MKNAVIAACLLLGACSNLHTYVKPGTDSVAAQSDIEACKSAMAPYASGDDAKEAFDKCMAGKGYEKKVEKYRF</sequence>
<gene>
    <name evidence="2" type="ORF">OHM77_04530</name>
</gene>
<organism evidence="2">
    <name type="scientific">Candidatus Nitricoxidivorans perseverans</name>
    <dbReference type="NCBI Taxonomy" id="2975601"/>
    <lineage>
        <taxon>Bacteria</taxon>
        <taxon>Pseudomonadati</taxon>
        <taxon>Pseudomonadota</taxon>
        <taxon>Betaproteobacteria</taxon>
        <taxon>Nitrosomonadales</taxon>
        <taxon>Sterolibacteriaceae</taxon>
        <taxon>Candidatus Nitricoxidivorans</taxon>
    </lineage>
</organism>
<keyword evidence="1" id="KW-0732">Signal</keyword>
<feature type="chain" id="PRO_5041252693" description="Entry exclusion lipoprotein TrbK" evidence="1">
    <location>
        <begin position="21"/>
        <end position="73"/>
    </location>
</feature>
<evidence type="ECO:0008006" key="3">
    <source>
        <dbReference type="Google" id="ProtNLM"/>
    </source>
</evidence>
<dbReference type="EMBL" id="CP107246">
    <property type="protein sequence ID" value="WIM06538.1"/>
    <property type="molecule type" value="Genomic_DNA"/>
</dbReference>
<reference evidence="2" key="1">
    <citation type="journal article" date="2023" name="Nat. Microbiol.">
        <title>Enrichment and characterization of a nitric oxide-reducing microbial community in a continuous bioreactor.</title>
        <authorList>
            <person name="Garrido-Amador P."/>
            <person name="Stortenbeker N."/>
            <person name="Wessels H.J.C.T."/>
            <person name="Speth D.R."/>
            <person name="Garcia-Heredia I."/>
            <person name="Kartal B."/>
        </authorList>
    </citation>
    <scope>NUCLEOTIDE SEQUENCE</scope>
    <source>
        <strain evidence="2">MAG1</strain>
    </source>
</reference>
<accession>A0AA49IZ44</accession>
<dbReference type="AlphaFoldDB" id="A0AA49IZ44"/>
<protein>
    <recommendedName>
        <fullName evidence="3">Entry exclusion lipoprotein TrbK</fullName>
    </recommendedName>
</protein>